<name>A0ACC3MYW9_9PEZI</name>
<comment type="caution">
    <text evidence="1">The sequence shown here is derived from an EMBL/GenBank/DDBJ whole genome shotgun (WGS) entry which is preliminary data.</text>
</comment>
<keyword evidence="2" id="KW-1185">Reference proteome</keyword>
<sequence length="179" mass="19980">MSSAKTLLSDPDSDVPDPRTETGDMRDPESAKGTSGCKKGKTQFNHELRRPVYSGQYYSVATQIFLGRGTAKRRMLSHVGRIEESEHGVESEVACTQCHELESPDLSRSIRCKVYNEEARAKYHAGGGKRCARCIFDNKRCSLDDSTTPPPAKKAKKPRAELEVEIEELKARLAQYEDS</sequence>
<reference evidence="1" key="1">
    <citation type="submission" date="2023-07" db="EMBL/GenBank/DDBJ databases">
        <title>Black Yeasts Isolated from many extreme environments.</title>
        <authorList>
            <person name="Coleine C."/>
            <person name="Stajich J.E."/>
            <person name="Selbmann L."/>
        </authorList>
    </citation>
    <scope>NUCLEOTIDE SEQUENCE</scope>
    <source>
        <strain evidence="1">CCFEE 5714</strain>
    </source>
</reference>
<evidence type="ECO:0000313" key="1">
    <source>
        <dbReference type="EMBL" id="KAK3705890.1"/>
    </source>
</evidence>
<evidence type="ECO:0000313" key="2">
    <source>
        <dbReference type="Proteomes" id="UP001281147"/>
    </source>
</evidence>
<dbReference type="Proteomes" id="UP001281147">
    <property type="component" value="Unassembled WGS sequence"/>
</dbReference>
<dbReference type="EMBL" id="JAUTXU010000125">
    <property type="protein sequence ID" value="KAK3705890.1"/>
    <property type="molecule type" value="Genomic_DNA"/>
</dbReference>
<protein>
    <submittedName>
        <fullName evidence="1">Uncharacterized protein</fullName>
    </submittedName>
</protein>
<organism evidence="1 2">
    <name type="scientific">Vermiconidia calcicola</name>
    <dbReference type="NCBI Taxonomy" id="1690605"/>
    <lineage>
        <taxon>Eukaryota</taxon>
        <taxon>Fungi</taxon>
        <taxon>Dikarya</taxon>
        <taxon>Ascomycota</taxon>
        <taxon>Pezizomycotina</taxon>
        <taxon>Dothideomycetes</taxon>
        <taxon>Dothideomycetidae</taxon>
        <taxon>Mycosphaerellales</taxon>
        <taxon>Extremaceae</taxon>
        <taxon>Vermiconidia</taxon>
    </lineage>
</organism>
<proteinExistence type="predicted"/>
<gene>
    <name evidence="1" type="ORF">LTR37_013043</name>
</gene>
<accession>A0ACC3MYW9</accession>